<keyword evidence="3" id="KW-1185">Reference proteome</keyword>
<dbReference type="Proteomes" id="UP000314294">
    <property type="component" value="Unassembled WGS sequence"/>
</dbReference>
<reference evidence="2 3" key="1">
    <citation type="submission" date="2019-03" db="EMBL/GenBank/DDBJ databases">
        <title>First draft genome of Liparis tanakae, snailfish: a comprehensive survey of snailfish specific genes.</title>
        <authorList>
            <person name="Kim W."/>
            <person name="Song I."/>
            <person name="Jeong J.-H."/>
            <person name="Kim D."/>
            <person name="Kim S."/>
            <person name="Ryu S."/>
            <person name="Song J.Y."/>
            <person name="Lee S.K."/>
        </authorList>
    </citation>
    <scope>NUCLEOTIDE SEQUENCE [LARGE SCALE GENOMIC DNA]</scope>
    <source>
        <tissue evidence="2">Muscle</tissue>
    </source>
</reference>
<dbReference type="OrthoDB" id="10611229at2759"/>
<evidence type="ECO:0000313" key="3">
    <source>
        <dbReference type="Proteomes" id="UP000314294"/>
    </source>
</evidence>
<evidence type="ECO:0000256" key="1">
    <source>
        <dbReference type="SAM" id="MobiDB-lite"/>
    </source>
</evidence>
<evidence type="ECO:0000313" key="2">
    <source>
        <dbReference type="EMBL" id="TNN49327.1"/>
    </source>
</evidence>
<feature type="region of interest" description="Disordered" evidence="1">
    <location>
        <begin position="76"/>
        <end position="118"/>
    </location>
</feature>
<dbReference type="AlphaFoldDB" id="A0A4Z2G700"/>
<proteinExistence type="predicted"/>
<organism evidence="2 3">
    <name type="scientific">Liparis tanakae</name>
    <name type="common">Tanaka's snailfish</name>
    <dbReference type="NCBI Taxonomy" id="230148"/>
    <lineage>
        <taxon>Eukaryota</taxon>
        <taxon>Metazoa</taxon>
        <taxon>Chordata</taxon>
        <taxon>Craniata</taxon>
        <taxon>Vertebrata</taxon>
        <taxon>Euteleostomi</taxon>
        <taxon>Actinopterygii</taxon>
        <taxon>Neopterygii</taxon>
        <taxon>Teleostei</taxon>
        <taxon>Neoteleostei</taxon>
        <taxon>Acanthomorphata</taxon>
        <taxon>Eupercaria</taxon>
        <taxon>Perciformes</taxon>
        <taxon>Cottioidei</taxon>
        <taxon>Cottales</taxon>
        <taxon>Liparidae</taxon>
        <taxon>Liparis</taxon>
    </lineage>
</organism>
<name>A0A4Z2G700_9TELE</name>
<comment type="caution">
    <text evidence="2">The sequence shown here is derived from an EMBL/GenBank/DDBJ whole genome shotgun (WGS) entry which is preliminary data.</text>
</comment>
<gene>
    <name evidence="2" type="ORF">EYF80_040502</name>
</gene>
<dbReference type="EMBL" id="SRLO01000661">
    <property type="protein sequence ID" value="TNN49327.1"/>
    <property type="molecule type" value="Genomic_DNA"/>
</dbReference>
<accession>A0A4Z2G700</accession>
<feature type="region of interest" description="Disordered" evidence="1">
    <location>
        <begin position="1"/>
        <end position="57"/>
    </location>
</feature>
<feature type="compositionally biased region" description="Acidic residues" evidence="1">
    <location>
        <begin position="107"/>
        <end position="117"/>
    </location>
</feature>
<protein>
    <submittedName>
        <fullName evidence="2">Uncharacterized protein</fullName>
    </submittedName>
</protein>
<sequence>MNSPHDASRKRAPRQRSVHEAAPIGPDPSQANFLQAPPRRGGHIHTAGATLLTPPDPCTVDLKDPVVLGLVGEQHKLDAQQGDEDEGGPHGPHVEAGLGLVRHPQLGDEDADDVQQEEEIHLEPKRHRWARRREKLGSVGEF</sequence>